<gene>
    <name evidence="1" type="ORF">Snoj_29900</name>
</gene>
<proteinExistence type="predicted"/>
<reference evidence="2" key="1">
    <citation type="submission" date="2023-07" db="EMBL/GenBank/DDBJ databases">
        <title>Whole genome shotgun sequence of Streptomyces nojiriensis NBRC 13794.</title>
        <authorList>
            <person name="Komaki H."/>
            <person name="Tamura T."/>
        </authorList>
    </citation>
    <scope>NUCLEOTIDE SEQUENCE [LARGE SCALE GENOMIC DNA]</scope>
    <source>
        <strain evidence="2">NBRC 13794</strain>
    </source>
</reference>
<evidence type="ECO:0000313" key="1">
    <source>
        <dbReference type="EMBL" id="GHI69072.1"/>
    </source>
</evidence>
<name>A0ABQ3SLQ6_9ACTN</name>
<organism evidence="1 2">
    <name type="scientific">Streptomyces nojiriensis</name>
    <dbReference type="NCBI Taxonomy" id="66374"/>
    <lineage>
        <taxon>Bacteria</taxon>
        <taxon>Bacillati</taxon>
        <taxon>Actinomycetota</taxon>
        <taxon>Actinomycetes</taxon>
        <taxon>Kitasatosporales</taxon>
        <taxon>Streptomycetaceae</taxon>
        <taxon>Streptomyces</taxon>
    </lineage>
</organism>
<evidence type="ECO:0000313" key="2">
    <source>
        <dbReference type="Proteomes" id="UP000613974"/>
    </source>
</evidence>
<sequence length="83" mass="8722">MLAAMVLAACGWWADRSGYGTVGLALSLPAGTVVLASARRSGAPLRRPATQGLQPSAQRAVRSKLFSDYVAQVLAPMPDELPR</sequence>
<dbReference type="EMBL" id="BNEC01000005">
    <property type="protein sequence ID" value="GHI69072.1"/>
    <property type="molecule type" value="Genomic_DNA"/>
</dbReference>
<accession>A0ABQ3SLQ6</accession>
<evidence type="ECO:0008006" key="3">
    <source>
        <dbReference type="Google" id="ProtNLM"/>
    </source>
</evidence>
<keyword evidence="2" id="KW-1185">Reference proteome</keyword>
<dbReference type="Proteomes" id="UP000613974">
    <property type="component" value="Unassembled WGS sequence"/>
</dbReference>
<protein>
    <recommendedName>
        <fullName evidence="3">MFS transporter</fullName>
    </recommendedName>
</protein>
<comment type="caution">
    <text evidence="1">The sequence shown here is derived from an EMBL/GenBank/DDBJ whole genome shotgun (WGS) entry which is preliminary data.</text>
</comment>